<dbReference type="Proteomes" id="UP000321805">
    <property type="component" value="Chromosome"/>
</dbReference>
<dbReference type="SUPFAM" id="SSF140736">
    <property type="entry name" value="Rv1873-like"/>
    <property type="match status" value="1"/>
</dbReference>
<dbReference type="EMBL" id="CP042430">
    <property type="protein sequence ID" value="QEC49537.1"/>
    <property type="molecule type" value="Genomic_DNA"/>
</dbReference>
<name>A0A5B8U982_9ACTN</name>
<keyword evidence="2" id="KW-1185">Reference proteome</keyword>
<dbReference type="PIRSF" id="PIRSF008546">
    <property type="entry name" value="UCP008546"/>
    <property type="match status" value="1"/>
</dbReference>
<dbReference type="AlphaFoldDB" id="A0A5B8U982"/>
<organism evidence="1 2">
    <name type="scientific">Baekduia soli</name>
    <dbReference type="NCBI Taxonomy" id="496014"/>
    <lineage>
        <taxon>Bacteria</taxon>
        <taxon>Bacillati</taxon>
        <taxon>Actinomycetota</taxon>
        <taxon>Thermoleophilia</taxon>
        <taxon>Solirubrobacterales</taxon>
        <taxon>Baekduiaceae</taxon>
        <taxon>Baekduia</taxon>
    </lineage>
</organism>
<dbReference type="KEGG" id="bsol:FSW04_19485"/>
<gene>
    <name evidence="1" type="ORF">FSW04_19485</name>
</gene>
<dbReference type="InterPro" id="IPR036287">
    <property type="entry name" value="Rv1873-like_sf"/>
</dbReference>
<accession>A0A5B8U982</accession>
<dbReference type="InterPro" id="IPR014937">
    <property type="entry name" value="DUF1810"/>
</dbReference>
<proteinExistence type="predicted"/>
<protein>
    <submittedName>
        <fullName evidence="1">DUF1810 domain-containing protein</fullName>
    </submittedName>
</protein>
<evidence type="ECO:0000313" key="2">
    <source>
        <dbReference type="Proteomes" id="UP000321805"/>
    </source>
</evidence>
<dbReference type="Pfam" id="PF08837">
    <property type="entry name" value="DUF1810"/>
    <property type="match status" value="1"/>
</dbReference>
<reference evidence="1 2" key="1">
    <citation type="journal article" date="2018" name="J. Microbiol.">
        <title>Baekduia soli gen. nov., sp. nov., a novel bacterium isolated from the soil of Baekdu Mountain and proposal of a novel family name, Baekduiaceae fam. nov.</title>
        <authorList>
            <person name="An D.S."/>
            <person name="Siddiqi M.Z."/>
            <person name="Kim K.H."/>
            <person name="Yu H.S."/>
            <person name="Im W.T."/>
        </authorList>
    </citation>
    <scope>NUCLEOTIDE SEQUENCE [LARGE SCALE GENOMIC DNA]</scope>
    <source>
        <strain evidence="1 2">BR7-21</strain>
    </source>
</reference>
<dbReference type="Gene3D" id="1.25.40.380">
    <property type="entry name" value="Protein of unknown function DUF1810"/>
    <property type="match status" value="1"/>
</dbReference>
<evidence type="ECO:0000313" key="1">
    <source>
        <dbReference type="EMBL" id="QEC49537.1"/>
    </source>
</evidence>
<dbReference type="OrthoDB" id="9801870at2"/>
<sequence>MTDPYNLHRFVEAQDAGDTYATALEELRAGRKRSHWMWFVFPQIAGLGSSLMARTYAISSAAEADAYLRHPVLGPRLLEAAAAVAVLPAPSAADVLGAVDAVKLRSSMTLFARAAPHQPVFQRVLDRFYDGVPDEETDRRL</sequence>
<dbReference type="RefSeq" id="WP_146921903.1">
    <property type="nucleotide sequence ID" value="NZ_CP042430.1"/>
</dbReference>